<protein>
    <submittedName>
        <fullName evidence="1">Transcriptional regulator with XRE-family HTH domain</fullName>
    </submittedName>
</protein>
<proteinExistence type="predicted"/>
<dbReference type="CDD" id="cd00093">
    <property type="entry name" value="HTH_XRE"/>
    <property type="match status" value="1"/>
</dbReference>
<comment type="caution">
    <text evidence="1">The sequence shown here is derived from an EMBL/GenBank/DDBJ whole genome shotgun (WGS) entry which is preliminary data.</text>
</comment>
<dbReference type="Proteomes" id="UP000573327">
    <property type="component" value="Unassembled WGS sequence"/>
</dbReference>
<name>A0A7W7S872_9ACTN</name>
<dbReference type="AlphaFoldDB" id="A0A7W7S872"/>
<organism evidence="1 2">
    <name type="scientific">Kitasatospora gansuensis</name>
    <dbReference type="NCBI Taxonomy" id="258050"/>
    <lineage>
        <taxon>Bacteria</taxon>
        <taxon>Bacillati</taxon>
        <taxon>Actinomycetota</taxon>
        <taxon>Actinomycetes</taxon>
        <taxon>Kitasatosporales</taxon>
        <taxon>Streptomycetaceae</taxon>
        <taxon>Kitasatospora</taxon>
    </lineage>
</organism>
<gene>
    <name evidence="1" type="ORF">F4556_000246</name>
</gene>
<reference evidence="1 2" key="1">
    <citation type="submission" date="2020-08" db="EMBL/GenBank/DDBJ databases">
        <title>Sequencing the genomes of 1000 actinobacteria strains.</title>
        <authorList>
            <person name="Klenk H.-P."/>
        </authorList>
    </citation>
    <scope>NUCLEOTIDE SEQUENCE [LARGE SCALE GENOMIC DNA]</scope>
    <source>
        <strain evidence="1 2">DSM 44786</strain>
    </source>
</reference>
<dbReference type="InterPro" id="IPR001387">
    <property type="entry name" value="Cro/C1-type_HTH"/>
</dbReference>
<dbReference type="EMBL" id="JACHJR010000001">
    <property type="protein sequence ID" value="MBB4944711.1"/>
    <property type="molecule type" value="Genomic_DNA"/>
</dbReference>
<keyword evidence="2" id="KW-1185">Reference proteome</keyword>
<dbReference type="RefSeq" id="WP_184910847.1">
    <property type="nucleotide sequence ID" value="NZ_JACHJR010000001.1"/>
</dbReference>
<sequence>MNSQNGVAPDQAEDTAGFIALMRQLKDETGLTYRQLEERATEQGMVLARSTLADVLNGRSLPRPELLSAFVRACGAADREADWLRARNALAQPPATAVVQAPPRRRIPRLPLVAALTLAAAVAVWALTPPHTEHPAAAPQQQSVAAPAVLPTGWVRIRPVTAPELCLTDGRVHDQRYTPLVAVQRPCGEAGPQATLLEPLGGDEYHIQWHHPDYGKGCLKALPDGPGLGLLEPMDDCAQGSHFHVEPSGPAGSGTYVLRVDGQGCAGIVGDGTGPGTEAVMARCVGRGGQVFFVEPVTRPTFSAA</sequence>
<evidence type="ECO:0000313" key="1">
    <source>
        <dbReference type="EMBL" id="MBB4944711.1"/>
    </source>
</evidence>
<dbReference type="Pfam" id="PF13560">
    <property type="entry name" value="HTH_31"/>
    <property type="match status" value="1"/>
</dbReference>
<evidence type="ECO:0000313" key="2">
    <source>
        <dbReference type="Proteomes" id="UP000573327"/>
    </source>
</evidence>
<dbReference type="CDD" id="cd00161">
    <property type="entry name" value="beta-trefoil_Ricin-like"/>
    <property type="match status" value="1"/>
</dbReference>
<accession>A0A7W7S872</accession>